<organism evidence="1 2">
    <name type="scientific">Araneus ventricosus</name>
    <name type="common">Orbweaver spider</name>
    <name type="synonym">Epeira ventricosa</name>
    <dbReference type="NCBI Taxonomy" id="182803"/>
    <lineage>
        <taxon>Eukaryota</taxon>
        <taxon>Metazoa</taxon>
        <taxon>Ecdysozoa</taxon>
        <taxon>Arthropoda</taxon>
        <taxon>Chelicerata</taxon>
        <taxon>Arachnida</taxon>
        <taxon>Araneae</taxon>
        <taxon>Araneomorphae</taxon>
        <taxon>Entelegynae</taxon>
        <taxon>Araneoidea</taxon>
        <taxon>Araneidae</taxon>
        <taxon>Araneus</taxon>
    </lineage>
</organism>
<dbReference type="AlphaFoldDB" id="A0A4Y2TZ72"/>
<protein>
    <submittedName>
        <fullName evidence="1">Uncharacterized protein</fullName>
    </submittedName>
</protein>
<evidence type="ECO:0000313" key="2">
    <source>
        <dbReference type="Proteomes" id="UP000499080"/>
    </source>
</evidence>
<proteinExistence type="predicted"/>
<dbReference type="OrthoDB" id="6625945at2759"/>
<dbReference type="EMBL" id="BGPR01032105">
    <property type="protein sequence ID" value="GBO05483.1"/>
    <property type="molecule type" value="Genomic_DNA"/>
</dbReference>
<reference evidence="1 2" key="1">
    <citation type="journal article" date="2019" name="Sci. Rep.">
        <title>Orb-weaving spider Araneus ventricosus genome elucidates the spidroin gene catalogue.</title>
        <authorList>
            <person name="Kono N."/>
            <person name="Nakamura H."/>
            <person name="Ohtoshi R."/>
            <person name="Moran D.A.P."/>
            <person name="Shinohara A."/>
            <person name="Yoshida Y."/>
            <person name="Fujiwara M."/>
            <person name="Mori M."/>
            <person name="Tomita M."/>
            <person name="Arakawa K."/>
        </authorList>
    </citation>
    <scope>NUCLEOTIDE SEQUENCE [LARGE SCALE GENOMIC DNA]</scope>
</reference>
<name>A0A4Y2TZ72_ARAVE</name>
<dbReference type="Proteomes" id="UP000499080">
    <property type="component" value="Unassembled WGS sequence"/>
</dbReference>
<gene>
    <name evidence="1" type="ORF">AVEN_125482_1</name>
</gene>
<accession>A0A4Y2TZ72</accession>
<keyword evidence="2" id="KW-1185">Reference proteome</keyword>
<evidence type="ECO:0000313" key="1">
    <source>
        <dbReference type="EMBL" id="GBO05483.1"/>
    </source>
</evidence>
<sequence>MFEFCPEHLKVITFLCIKDEEIIQHHNRKLLDRFENSVAITCTRSFHCFAPVSESNLKCFITSQATEYEIHSTTKAVQITLHTRDSIACVYDGQWWLAEVNDFSDINKAWL</sequence>
<comment type="caution">
    <text evidence="1">The sequence shown here is derived from an EMBL/GenBank/DDBJ whole genome shotgun (WGS) entry which is preliminary data.</text>
</comment>